<accession>A0ABC8R0K5</accession>
<feature type="region of interest" description="Disordered" evidence="1">
    <location>
        <begin position="1"/>
        <end position="80"/>
    </location>
</feature>
<evidence type="ECO:0000256" key="1">
    <source>
        <dbReference type="SAM" id="MobiDB-lite"/>
    </source>
</evidence>
<evidence type="ECO:0000313" key="2">
    <source>
        <dbReference type="EMBL" id="CAK9136138.1"/>
    </source>
</evidence>
<feature type="non-terminal residue" evidence="2">
    <location>
        <position position="1"/>
    </location>
</feature>
<sequence length="80" mass="9418">EDFSSSQSVTMREIQRGADRVTETTRRPQSLTDRRPLSLTVREPTPRSTWSDRRTKTTEEYSHTKTEEEDEDPISFDLQE</sequence>
<feature type="compositionally biased region" description="Acidic residues" evidence="1">
    <location>
        <begin position="67"/>
        <end position="80"/>
    </location>
</feature>
<name>A0ABC8R0K5_9AQUA</name>
<protein>
    <submittedName>
        <fullName evidence="2">Uncharacterized protein</fullName>
    </submittedName>
</protein>
<feature type="compositionally biased region" description="Basic and acidic residues" evidence="1">
    <location>
        <begin position="13"/>
        <end position="36"/>
    </location>
</feature>
<feature type="compositionally biased region" description="Basic and acidic residues" evidence="1">
    <location>
        <begin position="50"/>
        <end position="66"/>
    </location>
</feature>
<dbReference type="AlphaFoldDB" id="A0ABC8R0K5"/>
<feature type="non-terminal residue" evidence="2">
    <location>
        <position position="80"/>
    </location>
</feature>
<dbReference type="EMBL" id="CAUOFW020000737">
    <property type="protein sequence ID" value="CAK9136138.1"/>
    <property type="molecule type" value="Genomic_DNA"/>
</dbReference>
<feature type="compositionally biased region" description="Polar residues" evidence="1">
    <location>
        <begin position="1"/>
        <end position="10"/>
    </location>
</feature>
<reference evidence="2 3" key="1">
    <citation type="submission" date="2024-02" db="EMBL/GenBank/DDBJ databases">
        <authorList>
            <person name="Vignale AGUSTIN F."/>
            <person name="Sosa J E."/>
            <person name="Modenutti C."/>
        </authorList>
    </citation>
    <scope>NUCLEOTIDE SEQUENCE [LARGE SCALE GENOMIC DNA]</scope>
</reference>
<comment type="caution">
    <text evidence="2">The sequence shown here is derived from an EMBL/GenBank/DDBJ whole genome shotgun (WGS) entry which is preliminary data.</text>
</comment>
<organism evidence="2 3">
    <name type="scientific">Ilex paraguariensis</name>
    <name type="common">yerba mate</name>
    <dbReference type="NCBI Taxonomy" id="185542"/>
    <lineage>
        <taxon>Eukaryota</taxon>
        <taxon>Viridiplantae</taxon>
        <taxon>Streptophyta</taxon>
        <taxon>Embryophyta</taxon>
        <taxon>Tracheophyta</taxon>
        <taxon>Spermatophyta</taxon>
        <taxon>Magnoliopsida</taxon>
        <taxon>eudicotyledons</taxon>
        <taxon>Gunneridae</taxon>
        <taxon>Pentapetalae</taxon>
        <taxon>asterids</taxon>
        <taxon>campanulids</taxon>
        <taxon>Aquifoliales</taxon>
        <taxon>Aquifoliaceae</taxon>
        <taxon>Ilex</taxon>
    </lineage>
</organism>
<dbReference type="Proteomes" id="UP001642360">
    <property type="component" value="Unassembled WGS sequence"/>
</dbReference>
<gene>
    <name evidence="2" type="ORF">ILEXP_LOCUS3113</name>
</gene>
<proteinExistence type="predicted"/>
<keyword evidence="3" id="KW-1185">Reference proteome</keyword>
<evidence type="ECO:0000313" key="3">
    <source>
        <dbReference type="Proteomes" id="UP001642360"/>
    </source>
</evidence>